<feature type="region of interest" description="Disordered" evidence="12">
    <location>
        <begin position="1"/>
        <end position="59"/>
    </location>
</feature>
<comment type="caution">
    <text evidence="14">The sequence shown here is derived from an EMBL/GenBank/DDBJ whole genome shotgun (WGS) entry which is preliminary data.</text>
</comment>
<dbReference type="SUPFAM" id="SSF56300">
    <property type="entry name" value="Metallo-dependent phosphatases"/>
    <property type="match status" value="1"/>
</dbReference>
<feature type="domain" description="Calcineurin-like phosphoesterase" evidence="13">
    <location>
        <begin position="192"/>
        <end position="384"/>
    </location>
</feature>
<evidence type="ECO:0000256" key="2">
    <source>
        <dbReference type="ARBA" id="ARBA00001962"/>
    </source>
</evidence>
<keyword evidence="9" id="KW-0378">Hydrolase</keyword>
<keyword evidence="6" id="KW-0964">Secreted</keyword>
<proteinExistence type="inferred from homology"/>
<keyword evidence="8" id="KW-0732">Signal</keyword>
<sequence>MSAAAREGVWTTPTSGRELSPEATIKEPTPTTMRGNWETPNDDANDRREGRRFRGQRRGHSVTMRRVGGYSRIDYGRPIASPTTERGKGPMRLSTFCGSVNRDNKNSLGTYEYWKKHNIFQVRVESDDKGLEAIVDNGSKENFILENVADKLHLRLTPHPKPFTFYWLQRDSMTHPLFHTQVKIKMGSYEDTILCTMGRIGEKLDIDFVVSTGDNFYGRGLTGVHDPAFEESFTRIYTAKSLQKQWYSVLGNHDYRGNAKAQLSNVLGKIDSRWLCMRSYLVNAEIAEFFFVDTTPFVLKYFTNPEDHTYDWRDILPRHKFIKNVLKDLETVLRESNAKWKIVIGHHTLRSIGIHGDTPELVNKLLPILETYNVDFYMNGHDHCLEHFSDTQSSIQFLTSGGGSKAWKGAGLDRDREGLKFYYDGQGFMSMQLSETDAEIKFYDVYGSALHQWSISKQLYSHPYK</sequence>
<comment type="catalytic activity">
    <reaction evidence="1">
        <text>a phosphate monoester + H2O = an alcohol + phosphate</text>
        <dbReference type="Rhea" id="RHEA:15017"/>
        <dbReference type="ChEBI" id="CHEBI:15377"/>
        <dbReference type="ChEBI" id="CHEBI:30879"/>
        <dbReference type="ChEBI" id="CHEBI:43474"/>
        <dbReference type="ChEBI" id="CHEBI:67140"/>
        <dbReference type="EC" id="3.1.3.2"/>
    </reaction>
</comment>
<dbReference type="FunFam" id="3.60.21.10:FF:000027">
    <property type="entry name" value="Purple acid phosphatase"/>
    <property type="match status" value="1"/>
</dbReference>
<dbReference type="PANTHER" id="PTHR10161:SF14">
    <property type="entry name" value="TARTRATE-RESISTANT ACID PHOSPHATASE TYPE 5"/>
    <property type="match status" value="1"/>
</dbReference>
<dbReference type="CDD" id="cd00303">
    <property type="entry name" value="retropepsin_like"/>
    <property type="match status" value="1"/>
</dbReference>
<evidence type="ECO:0000256" key="3">
    <source>
        <dbReference type="ARBA" id="ARBA00004613"/>
    </source>
</evidence>
<keyword evidence="11" id="KW-0325">Glycoprotein</keyword>
<evidence type="ECO:0000256" key="11">
    <source>
        <dbReference type="ARBA" id="ARBA00023180"/>
    </source>
</evidence>
<evidence type="ECO:0000259" key="13">
    <source>
        <dbReference type="Pfam" id="PF00149"/>
    </source>
</evidence>
<dbReference type="Pfam" id="PF00149">
    <property type="entry name" value="Metallophos"/>
    <property type="match status" value="1"/>
</dbReference>
<dbReference type="PANTHER" id="PTHR10161">
    <property type="entry name" value="TARTRATE-RESISTANT ACID PHOSPHATASE TYPE 5"/>
    <property type="match status" value="1"/>
</dbReference>
<evidence type="ECO:0000256" key="9">
    <source>
        <dbReference type="ARBA" id="ARBA00022801"/>
    </source>
</evidence>
<dbReference type="InterPro" id="IPR024927">
    <property type="entry name" value="Acid_PPase"/>
</dbReference>
<evidence type="ECO:0000256" key="7">
    <source>
        <dbReference type="ARBA" id="ARBA00022723"/>
    </source>
</evidence>
<comment type="subcellular location">
    <subcellularLocation>
        <location evidence="3">Secreted</location>
    </subcellularLocation>
</comment>
<dbReference type="CDD" id="cd07378">
    <property type="entry name" value="MPP_ACP5"/>
    <property type="match status" value="1"/>
</dbReference>
<evidence type="ECO:0000313" key="14">
    <source>
        <dbReference type="EMBL" id="KAF6146547.1"/>
    </source>
</evidence>
<dbReference type="GO" id="GO:0046872">
    <property type="term" value="F:metal ion binding"/>
    <property type="evidence" value="ECO:0007669"/>
    <property type="project" value="UniProtKB-KW"/>
</dbReference>
<gene>
    <name evidence="14" type="ORF">GIB67_008833</name>
</gene>
<comment type="cofactor">
    <cofactor evidence="2">
        <name>Fe cation</name>
        <dbReference type="ChEBI" id="CHEBI:24875"/>
    </cofactor>
</comment>
<organism evidence="14 15">
    <name type="scientific">Kingdonia uniflora</name>
    <dbReference type="NCBI Taxonomy" id="39325"/>
    <lineage>
        <taxon>Eukaryota</taxon>
        <taxon>Viridiplantae</taxon>
        <taxon>Streptophyta</taxon>
        <taxon>Embryophyta</taxon>
        <taxon>Tracheophyta</taxon>
        <taxon>Spermatophyta</taxon>
        <taxon>Magnoliopsida</taxon>
        <taxon>Ranunculales</taxon>
        <taxon>Circaeasteraceae</taxon>
        <taxon>Kingdonia</taxon>
    </lineage>
</organism>
<dbReference type="InterPro" id="IPR029052">
    <property type="entry name" value="Metallo-depent_PP-like"/>
</dbReference>
<evidence type="ECO:0000256" key="8">
    <source>
        <dbReference type="ARBA" id="ARBA00022729"/>
    </source>
</evidence>
<reference evidence="14 15" key="1">
    <citation type="journal article" date="2020" name="IScience">
        <title>Genome Sequencing of the Endangered Kingdonia uniflora (Circaeasteraceae, Ranunculales) Reveals Potential Mechanisms of Evolutionary Specialization.</title>
        <authorList>
            <person name="Sun Y."/>
            <person name="Deng T."/>
            <person name="Zhang A."/>
            <person name="Moore M.J."/>
            <person name="Landis J.B."/>
            <person name="Lin N."/>
            <person name="Zhang H."/>
            <person name="Zhang X."/>
            <person name="Huang J."/>
            <person name="Zhang X."/>
            <person name="Sun H."/>
            <person name="Wang H."/>
        </authorList>
    </citation>
    <scope>NUCLEOTIDE SEQUENCE [LARGE SCALE GENOMIC DNA]</scope>
    <source>
        <strain evidence="14">TB1705</strain>
        <tissue evidence="14">Leaf</tissue>
    </source>
</reference>
<comment type="similarity">
    <text evidence="4">Belongs to the metallophosphoesterase superfamily. Purple acid phosphatase family.</text>
</comment>
<evidence type="ECO:0000256" key="1">
    <source>
        <dbReference type="ARBA" id="ARBA00000032"/>
    </source>
</evidence>
<name>A0A7J7LVE3_9MAGN</name>
<protein>
    <recommendedName>
        <fullName evidence="5">acid phosphatase</fullName>
        <ecNumber evidence="5">3.1.3.2</ecNumber>
    </recommendedName>
</protein>
<evidence type="ECO:0000256" key="5">
    <source>
        <dbReference type="ARBA" id="ARBA00012646"/>
    </source>
</evidence>
<dbReference type="GO" id="GO:0005576">
    <property type="term" value="C:extracellular region"/>
    <property type="evidence" value="ECO:0007669"/>
    <property type="project" value="UniProtKB-SubCell"/>
</dbReference>
<dbReference type="EC" id="3.1.3.2" evidence="5"/>
<evidence type="ECO:0000256" key="10">
    <source>
        <dbReference type="ARBA" id="ARBA00022833"/>
    </source>
</evidence>
<dbReference type="GO" id="GO:0003993">
    <property type="term" value="F:acid phosphatase activity"/>
    <property type="evidence" value="ECO:0007669"/>
    <property type="project" value="UniProtKB-EC"/>
</dbReference>
<dbReference type="EMBL" id="JACGCM010001965">
    <property type="protein sequence ID" value="KAF6146547.1"/>
    <property type="molecule type" value="Genomic_DNA"/>
</dbReference>
<dbReference type="Proteomes" id="UP000541444">
    <property type="component" value="Unassembled WGS sequence"/>
</dbReference>
<feature type="compositionally biased region" description="Basic residues" evidence="12">
    <location>
        <begin position="50"/>
        <end position="59"/>
    </location>
</feature>
<evidence type="ECO:0000256" key="4">
    <source>
        <dbReference type="ARBA" id="ARBA00008723"/>
    </source>
</evidence>
<dbReference type="Gene3D" id="3.60.21.10">
    <property type="match status" value="1"/>
</dbReference>
<keyword evidence="15" id="KW-1185">Reference proteome</keyword>
<accession>A0A7J7LVE3</accession>
<dbReference type="AlphaFoldDB" id="A0A7J7LVE3"/>
<dbReference type="OrthoDB" id="411211at2759"/>
<dbReference type="InterPro" id="IPR004843">
    <property type="entry name" value="Calcineurin-like_PHP"/>
</dbReference>
<dbReference type="InterPro" id="IPR051558">
    <property type="entry name" value="Metallophosphoesterase_PAP"/>
</dbReference>
<evidence type="ECO:0000256" key="6">
    <source>
        <dbReference type="ARBA" id="ARBA00022525"/>
    </source>
</evidence>
<keyword evidence="10" id="KW-0862">Zinc</keyword>
<keyword evidence="7" id="KW-0479">Metal-binding</keyword>
<evidence type="ECO:0000256" key="12">
    <source>
        <dbReference type="SAM" id="MobiDB-lite"/>
    </source>
</evidence>
<evidence type="ECO:0000313" key="15">
    <source>
        <dbReference type="Proteomes" id="UP000541444"/>
    </source>
</evidence>